<gene>
    <name evidence="2" type="ORF">SAMN05660653_00447</name>
</gene>
<protein>
    <submittedName>
        <fullName evidence="2">Uncharacterized conserved protein, DUF362 family</fullName>
    </submittedName>
</protein>
<dbReference type="Pfam" id="PF04015">
    <property type="entry name" value="DUF362"/>
    <property type="match status" value="1"/>
</dbReference>
<feature type="domain" description="DUF362" evidence="1">
    <location>
        <begin position="76"/>
        <end position="277"/>
    </location>
</feature>
<reference evidence="2 3" key="1">
    <citation type="submission" date="2016-10" db="EMBL/GenBank/DDBJ databases">
        <authorList>
            <person name="de Groot N.N."/>
        </authorList>
    </citation>
    <scope>NUCLEOTIDE SEQUENCE [LARGE SCALE GENOMIC DNA]</scope>
    <source>
        <strain evidence="2 3">ASO4-2</strain>
    </source>
</reference>
<proteinExistence type="predicted"/>
<organism evidence="2 3">
    <name type="scientific">Desulfonatronum thiosulfatophilum</name>
    <dbReference type="NCBI Taxonomy" id="617002"/>
    <lineage>
        <taxon>Bacteria</taxon>
        <taxon>Pseudomonadati</taxon>
        <taxon>Thermodesulfobacteriota</taxon>
        <taxon>Desulfovibrionia</taxon>
        <taxon>Desulfovibrionales</taxon>
        <taxon>Desulfonatronaceae</taxon>
        <taxon>Desulfonatronum</taxon>
    </lineage>
</organism>
<name>A0A1G6AKX5_9BACT</name>
<evidence type="ECO:0000259" key="1">
    <source>
        <dbReference type="Pfam" id="PF04015"/>
    </source>
</evidence>
<evidence type="ECO:0000313" key="2">
    <source>
        <dbReference type="EMBL" id="SDB09057.1"/>
    </source>
</evidence>
<dbReference type="Gene3D" id="3.40.50.11440">
    <property type="match status" value="1"/>
</dbReference>
<dbReference type="STRING" id="617002.SAMN05660653_00447"/>
<dbReference type="EMBL" id="FMXO01000002">
    <property type="protein sequence ID" value="SDB09057.1"/>
    <property type="molecule type" value="Genomic_DNA"/>
</dbReference>
<dbReference type="Proteomes" id="UP000198771">
    <property type="component" value="Unassembled WGS sequence"/>
</dbReference>
<sequence>MLRKTWNRFSRFTRRSFLAKATILAVGWKLSPLLSGERLFAEESSEVGVIRTMDRKEAVRRALRLTPPPDLTGKKVLIKPNFNTADPAPGSTHNDTLATLIDEIWERGAREVIIGERSGPPVTQEVMREKGIFELAEEKGVRIVNFDLLKEDELVHFQDDRLHWKDGFLVPKVLYDVDHIIAVGCLKTHQFNGVFTMALKLAVGIIPREGTTYMRELHGSPDMRKMIAEINLAYRPDLFIIDGVEAFTSGGPATGQRVDAGTTLCSRDPVAIDAVGVSILKHLGSTPGIMNIPVFQQEQIARAAEIGLGASVPDQIRLVTDEPGQDNLIKELETILRS</sequence>
<keyword evidence="3" id="KW-1185">Reference proteome</keyword>
<dbReference type="AlphaFoldDB" id="A0A1G6AKX5"/>
<dbReference type="InterPro" id="IPR007160">
    <property type="entry name" value="DUF362"/>
</dbReference>
<evidence type="ECO:0000313" key="3">
    <source>
        <dbReference type="Proteomes" id="UP000198771"/>
    </source>
</evidence>
<accession>A0A1G6AKX5</accession>